<feature type="compositionally biased region" description="Low complexity" evidence="1">
    <location>
        <begin position="79"/>
        <end position="88"/>
    </location>
</feature>
<feature type="compositionally biased region" description="Polar residues" evidence="1">
    <location>
        <begin position="252"/>
        <end position="264"/>
    </location>
</feature>
<dbReference type="EMBL" id="UWPJ01000016">
    <property type="protein sequence ID" value="VCU69938.1"/>
    <property type="molecule type" value="Genomic_DNA"/>
</dbReference>
<feature type="compositionally biased region" description="Low complexity" evidence="1">
    <location>
        <begin position="33"/>
        <end position="44"/>
    </location>
</feature>
<protein>
    <submittedName>
        <fullName evidence="3">Flagellar hook-length control protein</fullName>
    </submittedName>
</protein>
<dbReference type="PANTHER" id="PTHR37533">
    <property type="entry name" value="FLAGELLAR HOOK-LENGTH CONTROL PROTEIN"/>
    <property type="match status" value="1"/>
</dbReference>
<accession>A0A3P4B2R9</accession>
<keyword evidence="4" id="KW-1185">Reference proteome</keyword>
<keyword evidence="3" id="KW-0969">Cilium</keyword>
<evidence type="ECO:0000256" key="1">
    <source>
        <dbReference type="SAM" id="MobiDB-lite"/>
    </source>
</evidence>
<dbReference type="Gene3D" id="3.30.750.140">
    <property type="match status" value="1"/>
</dbReference>
<evidence type="ECO:0000313" key="3">
    <source>
        <dbReference type="EMBL" id="VCU69938.1"/>
    </source>
</evidence>
<dbReference type="InterPro" id="IPR052563">
    <property type="entry name" value="FliK"/>
</dbReference>
<proteinExistence type="predicted"/>
<dbReference type="CDD" id="cd17470">
    <property type="entry name" value="T3SS_Flik_C"/>
    <property type="match status" value="1"/>
</dbReference>
<dbReference type="InterPro" id="IPR021136">
    <property type="entry name" value="Flagellar_hook_control-like_C"/>
</dbReference>
<dbReference type="Proteomes" id="UP000277294">
    <property type="component" value="Unassembled WGS sequence"/>
</dbReference>
<evidence type="ECO:0000313" key="4">
    <source>
        <dbReference type="Proteomes" id="UP000277294"/>
    </source>
</evidence>
<feature type="compositionally biased region" description="Low complexity" evidence="1">
    <location>
        <begin position="54"/>
        <end position="72"/>
    </location>
</feature>
<dbReference type="Pfam" id="PF02120">
    <property type="entry name" value="Flg_hook"/>
    <property type="match status" value="1"/>
</dbReference>
<feature type="compositionally biased region" description="Low complexity" evidence="1">
    <location>
        <begin position="271"/>
        <end position="292"/>
    </location>
</feature>
<feature type="region of interest" description="Disordered" evidence="1">
    <location>
        <begin position="252"/>
        <end position="310"/>
    </location>
</feature>
<feature type="domain" description="Flagellar hook-length control protein-like C-terminal" evidence="2">
    <location>
        <begin position="181"/>
        <end position="259"/>
    </location>
</feature>
<feature type="compositionally biased region" description="Low complexity" evidence="1">
    <location>
        <begin position="100"/>
        <end position="128"/>
    </location>
</feature>
<keyword evidence="3" id="KW-0282">Flagellum</keyword>
<reference evidence="3 4" key="1">
    <citation type="submission" date="2018-10" db="EMBL/GenBank/DDBJ databases">
        <authorList>
            <person name="Criscuolo A."/>
        </authorList>
    </citation>
    <scope>NUCLEOTIDE SEQUENCE [LARGE SCALE GENOMIC DNA]</scope>
    <source>
        <strain evidence="3">DnA1</strain>
    </source>
</reference>
<organism evidence="3 4">
    <name type="scientific">Pigmentiphaga humi</name>
    <dbReference type="NCBI Taxonomy" id="2478468"/>
    <lineage>
        <taxon>Bacteria</taxon>
        <taxon>Pseudomonadati</taxon>
        <taxon>Pseudomonadota</taxon>
        <taxon>Betaproteobacteria</taxon>
        <taxon>Burkholderiales</taxon>
        <taxon>Alcaligenaceae</taxon>
        <taxon>Pigmentiphaga</taxon>
    </lineage>
</organism>
<feature type="region of interest" description="Disordered" evidence="1">
    <location>
        <begin position="15"/>
        <end position="137"/>
    </location>
</feature>
<sequence length="310" mass="30598">MEWLAQWAAYVPAAVPPGTSAAGLEPAADGEAADALLPSDPAASQPVDLASTDAAQAGPVQGAAPQPGLAAGITPPRGAGNAAKAVAARSDDVEPASRQPAPASERASAVPAAPAVPGAAQAAPAAEPRPAPGVLQDTATVPVNGIAHTHASSPRIDLPSAPGAPTPLQQGALQERIDGALRWMAAGNLQAAQLRVDPDALGPITIHLRLDGDIANVAFGSNHEATRQALESALPGLKDALQAGGLSLGQASVGSEQQGFSQARQFDEPAGRSARGASGDGAAAGHASAASSVEAQIPRRSGDRLLDAYA</sequence>
<dbReference type="AlphaFoldDB" id="A0A3P4B2R9"/>
<dbReference type="InterPro" id="IPR038610">
    <property type="entry name" value="FliK-like_C_sf"/>
</dbReference>
<keyword evidence="3" id="KW-0966">Cell projection</keyword>
<gene>
    <name evidence="3" type="primary">fliK</name>
    <name evidence="3" type="ORF">PIGHUM_02003</name>
</gene>
<feature type="compositionally biased region" description="Basic and acidic residues" evidence="1">
    <location>
        <begin position="300"/>
        <end position="310"/>
    </location>
</feature>
<name>A0A3P4B2R9_9BURK</name>
<dbReference type="PANTHER" id="PTHR37533:SF2">
    <property type="entry name" value="FLAGELLAR HOOK-LENGTH CONTROL PROTEIN"/>
    <property type="match status" value="1"/>
</dbReference>
<evidence type="ECO:0000259" key="2">
    <source>
        <dbReference type="Pfam" id="PF02120"/>
    </source>
</evidence>